<name>A0A4S4LL78_9APHY</name>
<organism evidence="2 3">
    <name type="scientific">Antrodiella citrinella</name>
    <dbReference type="NCBI Taxonomy" id="2447956"/>
    <lineage>
        <taxon>Eukaryota</taxon>
        <taxon>Fungi</taxon>
        <taxon>Dikarya</taxon>
        <taxon>Basidiomycota</taxon>
        <taxon>Agaricomycotina</taxon>
        <taxon>Agaricomycetes</taxon>
        <taxon>Polyporales</taxon>
        <taxon>Steccherinaceae</taxon>
        <taxon>Antrodiella</taxon>
    </lineage>
</organism>
<dbReference type="EMBL" id="SGPM01001155">
    <property type="protein sequence ID" value="THH12872.1"/>
    <property type="molecule type" value="Genomic_DNA"/>
</dbReference>
<dbReference type="AlphaFoldDB" id="A0A4S4LL78"/>
<feature type="compositionally biased region" description="Acidic residues" evidence="1">
    <location>
        <begin position="402"/>
        <end position="431"/>
    </location>
</feature>
<evidence type="ECO:0000313" key="3">
    <source>
        <dbReference type="Proteomes" id="UP000308730"/>
    </source>
</evidence>
<feature type="non-terminal residue" evidence="2">
    <location>
        <position position="1"/>
    </location>
</feature>
<sequence length="431" mass="46242">TNLTGLLYSIPRSSAHPYDSSTYALTWCPPPGVPHCWVGYFCVQEPVWCITGRLVVGKTPALKKTATKTVGRPERAVRRRRPLWSTQTDDEDEDDGTDDAAPSVGRPKKDTARTTKRPKVVKTDKEAYPDEDSTAVPSDWFVYRELKKCLKCASSRIQGGAVCRMYQGEPVCRRCKRTSQGCYWEISPGAIPVSYSGGHKQTRDAATVAARADSLVPPPPPAALFVPHSEATRPAFRVDDISYVEEVPSCLAAIRRRAALARVHPASHPASRAIADVVEQSLANAQVQMTTGLLLARSLIRDRAPGFRGPEDDPQVLDEPIDDDRPVDFTEDTDHPVLFRLATPPLDASSGRVPSSPTPSIPARSAGADGPSTPAGSRSPSDAALESSFSKVATPDVAADADGFDGDAEGVEVDAEDDAIVSGEEEAGADV</sequence>
<feature type="compositionally biased region" description="Acidic residues" evidence="1">
    <location>
        <begin position="312"/>
        <end position="322"/>
    </location>
</feature>
<dbReference type="Proteomes" id="UP000308730">
    <property type="component" value="Unassembled WGS sequence"/>
</dbReference>
<protein>
    <submittedName>
        <fullName evidence="2">Uncharacterized protein</fullName>
    </submittedName>
</protein>
<feature type="region of interest" description="Disordered" evidence="1">
    <location>
        <begin position="64"/>
        <end position="131"/>
    </location>
</feature>
<feature type="compositionally biased region" description="Acidic residues" evidence="1">
    <location>
        <begin position="88"/>
        <end position="98"/>
    </location>
</feature>
<evidence type="ECO:0000313" key="2">
    <source>
        <dbReference type="EMBL" id="THH12872.1"/>
    </source>
</evidence>
<feature type="region of interest" description="Disordered" evidence="1">
    <location>
        <begin position="305"/>
        <end position="431"/>
    </location>
</feature>
<keyword evidence="3" id="KW-1185">Reference proteome</keyword>
<feature type="compositionally biased region" description="Basic and acidic residues" evidence="1">
    <location>
        <begin position="323"/>
        <end position="337"/>
    </location>
</feature>
<reference evidence="2 3" key="1">
    <citation type="submission" date="2019-02" db="EMBL/GenBank/DDBJ databases">
        <title>Genome sequencing of the rare red list fungi Antrodiella citrinella (Flaviporus citrinellus).</title>
        <authorList>
            <person name="Buettner E."/>
            <person name="Kellner H."/>
        </authorList>
    </citation>
    <scope>NUCLEOTIDE SEQUENCE [LARGE SCALE GENOMIC DNA]</scope>
    <source>
        <strain evidence="2 3">DSM 108506</strain>
    </source>
</reference>
<evidence type="ECO:0000256" key="1">
    <source>
        <dbReference type="SAM" id="MobiDB-lite"/>
    </source>
</evidence>
<proteinExistence type="predicted"/>
<gene>
    <name evidence="2" type="ORF">EUX98_g9782</name>
</gene>
<comment type="caution">
    <text evidence="2">The sequence shown here is derived from an EMBL/GenBank/DDBJ whole genome shotgun (WGS) entry which is preliminary data.</text>
</comment>
<accession>A0A4S4LL78</accession>